<keyword evidence="2" id="KW-0964">Secreted</keyword>
<proteinExistence type="inferred from homology"/>
<dbReference type="Pfam" id="PF26323">
    <property type="entry name" value="EsxC"/>
    <property type="match status" value="1"/>
</dbReference>
<dbReference type="EMBL" id="CP147246">
    <property type="protein sequence ID" value="WYJ94232.1"/>
    <property type="molecule type" value="Genomic_DNA"/>
</dbReference>
<reference evidence="6" key="3">
    <citation type="submission" date="2024-03" db="EMBL/GenBank/DDBJ databases">
        <title>The Genome Sequence of Enterococcus sp. DIV0238c.</title>
        <authorList>
            <consortium name="The Broad Institute Genomics Platform"/>
            <consortium name="The Broad Institute Microbial Omics Core"/>
            <consortium name="The Broad Institute Genomic Center for Infectious Diseases"/>
            <person name="Earl A."/>
            <person name="Manson A."/>
            <person name="Gilmore M."/>
            <person name="Schwartman J."/>
            <person name="Shea T."/>
            <person name="Abouelleil A."/>
            <person name="Cao P."/>
            <person name="Chapman S."/>
            <person name="Cusick C."/>
            <person name="Young S."/>
            <person name="Neafsey D."/>
            <person name="Nusbaum C."/>
            <person name="Birren B."/>
        </authorList>
    </citation>
    <scope>NUCLEOTIDE SEQUENCE</scope>
    <source>
        <strain evidence="6">9D6_DIV0238</strain>
    </source>
</reference>
<name>A0A200J625_9ENTE</name>
<evidence type="ECO:0000313" key="7">
    <source>
        <dbReference type="Proteomes" id="UP000196151"/>
    </source>
</evidence>
<keyword evidence="7" id="KW-1185">Reference proteome</keyword>
<evidence type="ECO:0000256" key="1">
    <source>
        <dbReference type="ARBA" id="ARBA00004613"/>
    </source>
</evidence>
<dbReference type="Proteomes" id="UP000196151">
    <property type="component" value="Chromosome"/>
</dbReference>
<comment type="subcellular location">
    <subcellularLocation>
        <location evidence="1">Secreted</location>
    </subcellularLocation>
</comment>
<evidence type="ECO:0000256" key="3">
    <source>
        <dbReference type="ARBA" id="ARBA00023026"/>
    </source>
</evidence>
<accession>A0A200J625</accession>
<reference evidence="5" key="1">
    <citation type="submission" date="2017-05" db="EMBL/GenBank/DDBJ databases">
        <title>The Genome Sequence of Enterococcus sp. 9D6_DIV0238.</title>
        <authorList>
            <consortium name="The Broad Institute Genomics Platform"/>
            <consortium name="The Broad Institute Genomic Center for Infectious Diseases"/>
            <person name="Earl A."/>
            <person name="Manson A."/>
            <person name="Schwartman J."/>
            <person name="Gilmore M."/>
            <person name="Abouelleil A."/>
            <person name="Cao P."/>
            <person name="Chapman S."/>
            <person name="Cusick C."/>
            <person name="Shea T."/>
            <person name="Young S."/>
            <person name="Neafsey D."/>
            <person name="Nusbaum C."/>
            <person name="Birren B."/>
        </authorList>
    </citation>
    <scope>NUCLEOTIDE SEQUENCE [LARGE SCALE GENOMIC DNA]</scope>
    <source>
        <strain evidence="5">9D6_DIV0238</strain>
    </source>
</reference>
<dbReference type="RefSeq" id="WP_087640483.1">
    <property type="nucleotide sequence ID" value="NZ_CP147246.1"/>
</dbReference>
<comment type="similarity">
    <text evidence="4">Belongs to the EsxC family.</text>
</comment>
<evidence type="ECO:0000313" key="6">
    <source>
        <dbReference type="EMBL" id="WYJ94232.1"/>
    </source>
</evidence>
<gene>
    <name evidence="5" type="ORF">A5889_001343</name>
    <name evidence="6" type="ORF">A5889_001734</name>
</gene>
<evidence type="ECO:0000256" key="4">
    <source>
        <dbReference type="ARBA" id="ARBA00093779"/>
    </source>
</evidence>
<sequence>MFLTSEYLEKKQKYTTLKTELSTALTEHSSYLEQLETAITSAEGKFSGVSTSNGIPNQDTLDKASELVEKLQSLSKKIKSRNDSISDGVTTAGNKAQHYGDLYTAEKQREEDHYKEVARQALEKINRQQEALKNHEIIPR</sequence>
<protein>
    <recommendedName>
        <fullName evidence="8">LXG domain-containing protein</fullName>
    </recommendedName>
</protein>
<organism evidence="5">
    <name type="scientific">Candidatus Enterococcus dunnyi</name>
    <dbReference type="NCBI Taxonomy" id="1834192"/>
    <lineage>
        <taxon>Bacteria</taxon>
        <taxon>Bacillati</taxon>
        <taxon>Bacillota</taxon>
        <taxon>Bacilli</taxon>
        <taxon>Lactobacillales</taxon>
        <taxon>Enterococcaceae</taxon>
        <taxon>Enterococcus</taxon>
    </lineage>
</organism>
<evidence type="ECO:0000313" key="5">
    <source>
        <dbReference type="EMBL" id="OUZ32634.1"/>
    </source>
</evidence>
<keyword evidence="3" id="KW-0843">Virulence</keyword>
<dbReference type="AlphaFoldDB" id="A0A200J625"/>
<reference evidence="6" key="2">
    <citation type="submission" date="2017-05" db="EMBL/GenBank/DDBJ databases">
        <authorList>
            <consortium name="The Broad Institute Genomics Platform"/>
            <consortium name="The Broad Institute Genomic Center for Infectious Diseases"/>
            <person name="Earl A."/>
            <person name="Manson A."/>
            <person name="Schwartman J."/>
            <person name="Gilmore M."/>
            <person name="Abouelleil A."/>
            <person name="Cao P."/>
            <person name="Chapman S."/>
            <person name="Cusick C."/>
            <person name="Shea T."/>
            <person name="Young S."/>
            <person name="Neafsey D."/>
            <person name="Nusbaum C."/>
            <person name="Birren B."/>
        </authorList>
    </citation>
    <scope>NUCLEOTIDE SEQUENCE</scope>
    <source>
        <strain evidence="6">9D6_DIV0238</strain>
    </source>
</reference>
<evidence type="ECO:0008006" key="8">
    <source>
        <dbReference type="Google" id="ProtNLM"/>
    </source>
</evidence>
<evidence type="ECO:0000256" key="2">
    <source>
        <dbReference type="ARBA" id="ARBA00022525"/>
    </source>
</evidence>
<dbReference type="InterPro" id="IPR058928">
    <property type="entry name" value="EsxC"/>
</dbReference>
<dbReference type="OrthoDB" id="2184399at2"/>
<dbReference type="EMBL" id="NIBQ01000002">
    <property type="protein sequence ID" value="OUZ32634.1"/>
    <property type="molecule type" value="Genomic_DNA"/>
</dbReference>